<evidence type="ECO:0000256" key="4">
    <source>
        <dbReference type="ARBA" id="ARBA00023136"/>
    </source>
</evidence>
<feature type="transmembrane region" description="Helical" evidence="5">
    <location>
        <begin position="205"/>
        <end position="226"/>
    </location>
</feature>
<evidence type="ECO:0000313" key="7">
    <source>
        <dbReference type="EMBL" id="KAH6606334.1"/>
    </source>
</evidence>
<dbReference type="OrthoDB" id="10032492at2759"/>
<comment type="caution">
    <text evidence="7">The sequence shown here is derived from an EMBL/GenBank/DDBJ whole genome shotgun (WGS) entry which is preliminary data.</text>
</comment>
<name>A0A9P8TV96_9HYPO</name>
<evidence type="ECO:0000313" key="8">
    <source>
        <dbReference type="Proteomes" id="UP000827724"/>
    </source>
</evidence>
<dbReference type="InterPro" id="IPR019402">
    <property type="entry name" value="CWH43_N"/>
</dbReference>
<evidence type="ECO:0000256" key="5">
    <source>
        <dbReference type="SAM" id="Phobius"/>
    </source>
</evidence>
<feature type="transmembrane region" description="Helical" evidence="5">
    <location>
        <begin position="12"/>
        <end position="33"/>
    </location>
</feature>
<keyword evidence="8" id="KW-1185">Reference proteome</keyword>
<evidence type="ECO:0000256" key="1">
    <source>
        <dbReference type="ARBA" id="ARBA00004127"/>
    </source>
</evidence>
<evidence type="ECO:0000256" key="3">
    <source>
        <dbReference type="ARBA" id="ARBA00022989"/>
    </source>
</evidence>
<feature type="transmembrane region" description="Helical" evidence="5">
    <location>
        <begin position="171"/>
        <end position="193"/>
    </location>
</feature>
<evidence type="ECO:0000256" key="2">
    <source>
        <dbReference type="ARBA" id="ARBA00022692"/>
    </source>
</evidence>
<feature type="transmembrane region" description="Helical" evidence="5">
    <location>
        <begin position="101"/>
        <end position="122"/>
    </location>
</feature>
<keyword evidence="2 5" id="KW-0812">Transmembrane</keyword>
<reference evidence="7" key="1">
    <citation type="submission" date="2021-08" db="EMBL/GenBank/DDBJ databases">
        <title>Chromosome-Level Trichoderma cornu-damae using Hi-C Data.</title>
        <authorList>
            <person name="Kim C.S."/>
        </authorList>
    </citation>
    <scope>NUCLEOTIDE SEQUENCE</scope>
    <source>
        <strain evidence="7">KA19-0412C</strain>
    </source>
</reference>
<keyword evidence="3 5" id="KW-1133">Transmembrane helix</keyword>
<dbReference type="GO" id="GO:0005886">
    <property type="term" value="C:plasma membrane"/>
    <property type="evidence" value="ECO:0007669"/>
    <property type="project" value="TreeGrafter"/>
</dbReference>
<gene>
    <name evidence="7" type="ORF">Trco_005487</name>
</gene>
<comment type="subcellular location">
    <subcellularLocation>
        <location evidence="1">Endomembrane system</location>
        <topology evidence="1">Multi-pass membrane protein</topology>
    </subcellularLocation>
</comment>
<dbReference type="PANTHER" id="PTHR21324">
    <property type="entry name" value="FASTING-INDUCIBLE INTEGRAL MEMBRANE PROTEIN TM6P1-RELATED"/>
    <property type="match status" value="1"/>
</dbReference>
<proteinExistence type="predicted"/>
<dbReference type="Proteomes" id="UP000827724">
    <property type="component" value="Unassembled WGS sequence"/>
</dbReference>
<dbReference type="AlphaFoldDB" id="A0A9P8TV96"/>
<dbReference type="Pfam" id="PF10277">
    <property type="entry name" value="Frag1"/>
    <property type="match status" value="1"/>
</dbReference>
<dbReference type="EMBL" id="JAIWOZ010000004">
    <property type="protein sequence ID" value="KAH6606334.1"/>
    <property type="molecule type" value="Genomic_DNA"/>
</dbReference>
<keyword evidence="4 5" id="KW-0472">Membrane</keyword>
<dbReference type="GO" id="GO:0012505">
    <property type="term" value="C:endomembrane system"/>
    <property type="evidence" value="ECO:0007669"/>
    <property type="project" value="UniProtKB-SubCell"/>
</dbReference>
<dbReference type="InterPro" id="IPR050911">
    <property type="entry name" value="DRAM/TMEM150_Autophagy_Mod"/>
</dbReference>
<dbReference type="PANTHER" id="PTHR21324:SF2">
    <property type="entry name" value="EG:22E5.9 PROTEIN"/>
    <property type="match status" value="1"/>
</dbReference>
<evidence type="ECO:0000259" key="6">
    <source>
        <dbReference type="Pfam" id="PF10277"/>
    </source>
</evidence>
<feature type="transmembrane region" description="Helical" evidence="5">
    <location>
        <begin position="134"/>
        <end position="159"/>
    </location>
</feature>
<accession>A0A9P8TV96</accession>
<feature type="domain" description="CWH43-like N-terminal" evidence="6">
    <location>
        <begin position="9"/>
        <end position="223"/>
    </location>
</feature>
<protein>
    <submittedName>
        <fullName evidence="7">Fk506 suppressor sfk1</fullName>
    </submittedName>
</protein>
<organism evidence="7 8">
    <name type="scientific">Trichoderma cornu-damae</name>
    <dbReference type="NCBI Taxonomy" id="654480"/>
    <lineage>
        <taxon>Eukaryota</taxon>
        <taxon>Fungi</taxon>
        <taxon>Dikarya</taxon>
        <taxon>Ascomycota</taxon>
        <taxon>Pezizomycotina</taxon>
        <taxon>Sordariomycetes</taxon>
        <taxon>Hypocreomycetidae</taxon>
        <taxon>Hypocreales</taxon>
        <taxon>Hypocreaceae</taxon>
        <taxon>Trichoderma</taxon>
    </lineage>
</organism>
<sequence>MAAKGFVSYWMLPVLSSLVWLGMLLGLFLYWIVDTDSEHYPWMDQGDTIAYISDIGASNIKPLFIAGSSVTTVLLDLSFAAERLLRHNGRLVPNTTRKEKILSIVSIFFAIIGTAGLILLTIFDTHRHHTLHDIFLLLFIAGYILSAVCLCWEYQVLGVNNRNHPILRISFWLKLAFVLVEFVLAVIFVATNWSNKDNVAAVFEWVIALIFTFYILSFVIDLLPAIRTKPNAARFVKSHEHDVESTNGHHGDSFQMAQNDYGRDISRYEF</sequence>